<dbReference type="HAMAP" id="MF_00583_A">
    <property type="entry name" value="RibP_PPkinase_A"/>
    <property type="match status" value="1"/>
</dbReference>
<dbReference type="GO" id="GO:0005737">
    <property type="term" value="C:cytoplasm"/>
    <property type="evidence" value="ECO:0007669"/>
    <property type="project" value="UniProtKB-SubCell"/>
</dbReference>
<keyword evidence="1 10" id="KW-0963">Cytoplasm</keyword>
<feature type="binding site" evidence="10">
    <location>
        <position position="218"/>
    </location>
    <ligand>
        <name>D-ribose 5-phosphate</name>
        <dbReference type="ChEBI" id="CHEBI:78346"/>
    </ligand>
</feature>
<evidence type="ECO:0000256" key="1">
    <source>
        <dbReference type="ARBA" id="ARBA00022490"/>
    </source>
</evidence>
<name>A0A1J1A9W8_9EURY</name>
<dbReference type="Gene3D" id="3.40.50.2020">
    <property type="match status" value="2"/>
</dbReference>
<dbReference type="GO" id="GO:0000287">
    <property type="term" value="F:magnesium ion binding"/>
    <property type="evidence" value="ECO:0007669"/>
    <property type="project" value="UniProtKB-UniRule"/>
</dbReference>
<dbReference type="PANTHER" id="PTHR10210">
    <property type="entry name" value="RIBOSE-PHOSPHATE DIPHOSPHOKINASE FAMILY MEMBER"/>
    <property type="match status" value="1"/>
</dbReference>
<evidence type="ECO:0000259" key="12">
    <source>
        <dbReference type="Pfam" id="PF13793"/>
    </source>
</evidence>
<dbReference type="Pfam" id="PF13793">
    <property type="entry name" value="Pribosyltran_N"/>
    <property type="match status" value="1"/>
</dbReference>
<evidence type="ECO:0000256" key="10">
    <source>
        <dbReference type="HAMAP-Rule" id="MF_00583"/>
    </source>
</evidence>
<feature type="binding site" evidence="10">
    <location>
        <position position="167"/>
    </location>
    <ligand>
        <name>Mg(2+)</name>
        <dbReference type="ChEBI" id="CHEBI:18420"/>
        <label>2</label>
    </ligand>
</feature>
<dbReference type="InterPro" id="IPR005946">
    <property type="entry name" value="Rib-P_diPkinase"/>
</dbReference>
<dbReference type="PANTHER" id="PTHR10210:SF32">
    <property type="entry name" value="RIBOSE-PHOSPHATE PYROPHOSPHOKINASE 2"/>
    <property type="match status" value="1"/>
</dbReference>
<dbReference type="GO" id="GO:0016301">
    <property type="term" value="F:kinase activity"/>
    <property type="evidence" value="ECO:0007669"/>
    <property type="project" value="UniProtKB-KW"/>
</dbReference>
<dbReference type="GO" id="GO:0005524">
    <property type="term" value="F:ATP binding"/>
    <property type="evidence" value="ECO:0007669"/>
    <property type="project" value="UniProtKB-KW"/>
</dbReference>
<evidence type="ECO:0000256" key="4">
    <source>
        <dbReference type="ARBA" id="ARBA00022727"/>
    </source>
</evidence>
<evidence type="ECO:0000256" key="2">
    <source>
        <dbReference type="ARBA" id="ARBA00022679"/>
    </source>
</evidence>
<evidence type="ECO:0000313" key="13">
    <source>
        <dbReference type="EMBL" id="APE94571.1"/>
    </source>
</evidence>
<dbReference type="CDD" id="cd06223">
    <property type="entry name" value="PRTases_typeI"/>
    <property type="match status" value="1"/>
</dbReference>
<evidence type="ECO:0000256" key="6">
    <source>
        <dbReference type="ARBA" id="ARBA00022777"/>
    </source>
</evidence>
<feature type="domain" description="Phosphoribosyltransferase" evidence="11">
    <location>
        <begin position="159"/>
        <end position="266"/>
    </location>
</feature>
<keyword evidence="6 10" id="KW-0418">Kinase</keyword>
<feature type="active site" evidence="10">
    <location>
        <position position="191"/>
    </location>
</feature>
<evidence type="ECO:0000256" key="7">
    <source>
        <dbReference type="ARBA" id="ARBA00022840"/>
    </source>
</evidence>
<sequence>MPTGPDRSNMIVPGSSSQEVATELAAALGEQLAEVEYRRFPDGEQLVQVPELDGRAIVVAATETSDAHIQLLQLQDAVREAGATEVITVIPYMGYARQDEAFETGQPVSARAMARAISTGTDRVLTVCPHEPAIQEFFTVPTTVIDAAGRLAEPLPDLNDPIFLAPDQGAIDLAATVRDAYGRGETDAFEKHRDRETGAVEIQPANLDVADRDLVVVDDIVATGGTMSAAIGALGAEPDRVFVATVHPLLADSARTKLANAGVKAVYGTDTIERAVTAVSVAPAIAEEL</sequence>
<dbReference type="SMART" id="SM01400">
    <property type="entry name" value="Pribosyltran_N"/>
    <property type="match status" value="1"/>
</dbReference>
<comment type="subcellular location">
    <subcellularLocation>
        <location evidence="10">Cytoplasm</location>
    </subcellularLocation>
</comment>
<feature type="binding site" evidence="10">
    <location>
        <begin position="97"/>
        <end position="98"/>
    </location>
    <ligand>
        <name>ATP</name>
        <dbReference type="ChEBI" id="CHEBI:30616"/>
    </ligand>
</feature>
<keyword evidence="14" id="KW-1185">Reference proteome</keyword>
<gene>
    <name evidence="13" type="primary">prsA</name>
    <name evidence="10" type="synonym">prs</name>
    <name evidence="13" type="ORF">HSR6_0095</name>
</gene>
<dbReference type="NCBIfam" id="TIGR01251">
    <property type="entry name" value="ribP_PPkin"/>
    <property type="match status" value="1"/>
</dbReference>
<dbReference type="EMBL" id="CP016804">
    <property type="protein sequence ID" value="APE94571.1"/>
    <property type="molecule type" value="Genomic_DNA"/>
</dbReference>
<feature type="domain" description="Ribose-phosphate pyrophosphokinase N-terminal" evidence="12">
    <location>
        <begin position="10"/>
        <end position="118"/>
    </location>
</feature>
<dbReference type="InterPro" id="IPR037514">
    <property type="entry name" value="Rib-P_diPkinase_arc"/>
</dbReference>
<dbReference type="FunFam" id="3.40.50.2020:FF:000014">
    <property type="entry name" value="Ribose-phosphate pyrophosphokinase 1"/>
    <property type="match status" value="1"/>
</dbReference>
<comment type="similarity">
    <text evidence="10">Belongs to the ribose-phosphate pyrophosphokinase family. Class III (archaeal) subfamily.</text>
</comment>
<keyword evidence="8 10" id="KW-0460">Magnesium</keyword>
<dbReference type="Proteomes" id="UP000186165">
    <property type="component" value="Chromosome"/>
</dbReference>
<comment type="cofactor">
    <cofactor evidence="10">
        <name>Mg(2+)</name>
        <dbReference type="ChEBI" id="CHEBI:18420"/>
    </cofactor>
    <text evidence="10">Binds 2 Mg(2+) ions per subunit.</text>
</comment>
<protein>
    <recommendedName>
        <fullName evidence="10">Ribose-phosphate pyrophosphokinase</fullName>
        <shortName evidence="10">RPPK</shortName>
        <ecNumber evidence="10">2.7.6.1</ecNumber>
    </recommendedName>
    <alternativeName>
        <fullName evidence="10">5-phospho-D-ribosyl alpha-1-diphosphate synthase</fullName>
    </alternativeName>
    <alternativeName>
        <fullName evidence="10">Phosphoribosyl diphosphate synthase</fullName>
    </alternativeName>
    <alternativeName>
        <fullName evidence="10">Phosphoribosyl pyrophosphate synthase</fullName>
        <shortName evidence="10">P-Rib-PP synthase</shortName>
        <shortName evidence="10">PRPP synthase</shortName>
        <shortName evidence="10">PRPPase</shortName>
    </alternativeName>
</protein>
<dbReference type="SUPFAM" id="SSF53271">
    <property type="entry name" value="PRTase-like"/>
    <property type="match status" value="2"/>
</dbReference>
<dbReference type="GO" id="GO:0002189">
    <property type="term" value="C:ribose phosphate diphosphokinase complex"/>
    <property type="evidence" value="ECO:0007669"/>
    <property type="project" value="TreeGrafter"/>
</dbReference>
<comment type="catalytic activity">
    <reaction evidence="9 10">
        <text>D-ribose 5-phosphate + ATP = 5-phospho-alpha-D-ribose 1-diphosphate + AMP + H(+)</text>
        <dbReference type="Rhea" id="RHEA:15609"/>
        <dbReference type="ChEBI" id="CHEBI:15378"/>
        <dbReference type="ChEBI" id="CHEBI:30616"/>
        <dbReference type="ChEBI" id="CHEBI:58017"/>
        <dbReference type="ChEBI" id="CHEBI:78346"/>
        <dbReference type="ChEBI" id="CHEBI:456215"/>
        <dbReference type="EC" id="2.7.6.1"/>
    </reaction>
</comment>
<feature type="binding site" evidence="10">
    <location>
        <position position="193"/>
    </location>
    <ligand>
        <name>D-ribose 5-phosphate</name>
        <dbReference type="ChEBI" id="CHEBI:78346"/>
    </ligand>
</feature>
<dbReference type="KEGG" id="hhsr:HSR6_0095"/>
<dbReference type="AlphaFoldDB" id="A0A1J1A9W8"/>
<keyword evidence="5 10" id="KW-0547">Nucleotide-binding</keyword>
<evidence type="ECO:0000256" key="3">
    <source>
        <dbReference type="ARBA" id="ARBA00022723"/>
    </source>
</evidence>
<keyword evidence="7 10" id="KW-0067">ATP-binding</keyword>
<keyword evidence="3 10" id="KW-0479">Metal-binding</keyword>
<proteinExistence type="inferred from homology"/>
<evidence type="ECO:0000256" key="8">
    <source>
        <dbReference type="ARBA" id="ARBA00022842"/>
    </source>
</evidence>
<keyword evidence="2 10" id="KW-0808">Transferase</keyword>
<accession>A0A1J1A9W8</accession>
<feature type="binding site" evidence="10">
    <location>
        <position position="130"/>
    </location>
    <ligand>
        <name>Mg(2+)</name>
        <dbReference type="ChEBI" id="CHEBI:18420"/>
        <label>1</label>
    </ligand>
</feature>
<dbReference type="GO" id="GO:0006164">
    <property type="term" value="P:purine nucleotide biosynthetic process"/>
    <property type="evidence" value="ECO:0007669"/>
    <property type="project" value="TreeGrafter"/>
</dbReference>
<dbReference type="EC" id="2.7.6.1" evidence="10"/>
<evidence type="ECO:0000259" key="11">
    <source>
        <dbReference type="Pfam" id="PF00156"/>
    </source>
</evidence>
<dbReference type="InterPro" id="IPR029099">
    <property type="entry name" value="Pribosyltran_N"/>
</dbReference>
<comment type="pathway">
    <text evidence="10">Metabolic intermediate biosynthesis; 5-phospho-alpha-D-ribose 1-diphosphate biosynthesis; 5-phospho-alpha-D-ribose 1-diphosphate from D-ribose 5-phosphate (route I): step 1/1.</text>
</comment>
<dbReference type="GO" id="GO:0006015">
    <property type="term" value="P:5-phosphoribose 1-diphosphate biosynthetic process"/>
    <property type="evidence" value="ECO:0007669"/>
    <property type="project" value="UniProtKB-UniRule"/>
</dbReference>
<reference evidence="14" key="1">
    <citation type="submission" date="2016-08" db="EMBL/GenBank/DDBJ databases">
        <title>Discovery of first anaerobic lithoheterotrophic haloarchae widely represented in hypersaline habitats.</title>
        <authorList>
            <person name="Sorokin D.Y."/>
            <person name="Kublanov I.V."/>
            <person name="Roman P."/>
            <person name="Sinninghe Damste J.S."/>
            <person name="Golyshin P.N."/>
            <person name="Rojo D."/>
            <person name="Ciordia S."/>
            <person name="Mena Md.C."/>
            <person name="Ferrer M."/>
            <person name="Smedile F."/>
            <person name="Messina E."/>
            <person name="La Cono V."/>
            <person name="Yakimov M.M."/>
        </authorList>
    </citation>
    <scope>NUCLEOTIDE SEQUENCE [LARGE SCALE GENOMIC DNA]</scope>
    <source>
        <strain evidence="14">HSR6</strain>
    </source>
</reference>
<organism evidence="13 14">
    <name type="scientific">Halodesulfurarchaeum formicicum</name>
    <dbReference type="NCBI Taxonomy" id="1873524"/>
    <lineage>
        <taxon>Archaea</taxon>
        <taxon>Methanobacteriati</taxon>
        <taxon>Methanobacteriota</taxon>
        <taxon>Stenosarchaea group</taxon>
        <taxon>Halobacteria</taxon>
        <taxon>Halobacteriales</taxon>
        <taxon>Halobacteriaceae</taxon>
        <taxon>Halodesulfurarchaeum</taxon>
    </lineage>
</organism>
<keyword evidence="4 10" id="KW-0545">Nucleotide biosynthesis</keyword>
<dbReference type="InterPro" id="IPR000836">
    <property type="entry name" value="PRTase_dom"/>
</dbReference>
<dbReference type="InterPro" id="IPR029057">
    <property type="entry name" value="PRTase-like"/>
</dbReference>
<dbReference type="GO" id="GO:0004749">
    <property type="term" value="F:ribose phosphate diphosphokinase activity"/>
    <property type="evidence" value="ECO:0007669"/>
    <property type="project" value="UniProtKB-UniRule"/>
</dbReference>
<dbReference type="Pfam" id="PF00156">
    <property type="entry name" value="Pribosyltran"/>
    <property type="match status" value="1"/>
</dbReference>
<feature type="binding site" evidence="10">
    <location>
        <begin position="42"/>
        <end position="44"/>
    </location>
    <ligand>
        <name>ATP</name>
        <dbReference type="ChEBI" id="CHEBI:30616"/>
    </ligand>
</feature>
<comment type="caution">
    <text evidence="10">Lacks conserved residue(s) required for the propagation of feature annotation.</text>
</comment>
<comment type="function">
    <text evidence="10">Involved in the biosynthesis of the central metabolite phospho-alpha-D-ribosyl-1-pyrophosphate (PRPP) via the transfer of pyrophosphoryl group from ATP to 1-hydroxyl of ribose-5-phosphate (Rib-5-P).</text>
</comment>
<evidence type="ECO:0000256" key="5">
    <source>
        <dbReference type="ARBA" id="ARBA00022741"/>
    </source>
</evidence>
<evidence type="ECO:0000256" key="9">
    <source>
        <dbReference type="ARBA" id="ARBA00049535"/>
    </source>
</evidence>
<dbReference type="UniPathway" id="UPA00087">
    <property type="reaction ID" value="UER00172"/>
</dbReference>
<evidence type="ECO:0000313" key="14">
    <source>
        <dbReference type="Proteomes" id="UP000186165"/>
    </source>
</evidence>